<keyword evidence="11" id="KW-1015">Disulfide bond</keyword>
<keyword evidence="16" id="KW-1185">Reference proteome</keyword>
<dbReference type="FunFam" id="1.20.90.10:FF:000002">
    <property type="entry name" value="Phospholipase A2 group III"/>
    <property type="match status" value="1"/>
</dbReference>
<comment type="cofactor">
    <cofactor evidence="1">
        <name>Ca(2+)</name>
        <dbReference type="ChEBI" id="CHEBI:29108"/>
    </cofactor>
</comment>
<dbReference type="GO" id="GO:0046872">
    <property type="term" value="F:metal ion binding"/>
    <property type="evidence" value="ECO:0007669"/>
    <property type="project" value="UniProtKB-KW"/>
</dbReference>
<dbReference type="GO" id="GO:0006644">
    <property type="term" value="P:phospholipid metabolic process"/>
    <property type="evidence" value="ECO:0007669"/>
    <property type="project" value="InterPro"/>
</dbReference>
<keyword evidence="5" id="KW-0964">Secreted</keyword>
<evidence type="ECO:0000256" key="9">
    <source>
        <dbReference type="ARBA" id="ARBA00022963"/>
    </source>
</evidence>
<feature type="domain" description="Phospholipase A2-like central" evidence="14">
    <location>
        <begin position="12"/>
        <end position="151"/>
    </location>
</feature>
<dbReference type="GO" id="GO:0016042">
    <property type="term" value="P:lipid catabolic process"/>
    <property type="evidence" value="ECO:0007669"/>
    <property type="project" value="UniProtKB-KW"/>
</dbReference>
<evidence type="ECO:0000256" key="8">
    <source>
        <dbReference type="ARBA" id="ARBA00022837"/>
    </source>
</evidence>
<proteinExistence type="predicted"/>
<dbReference type="GO" id="GO:0005576">
    <property type="term" value="C:extracellular region"/>
    <property type="evidence" value="ECO:0007669"/>
    <property type="project" value="UniProtKB-SubCell"/>
</dbReference>
<dbReference type="Proteomes" id="UP001152759">
    <property type="component" value="Chromosome 9"/>
</dbReference>
<dbReference type="CDD" id="cd04704">
    <property type="entry name" value="PLA2_bee_venom_like"/>
    <property type="match status" value="1"/>
</dbReference>
<dbReference type="InterPro" id="IPR036444">
    <property type="entry name" value="PLipase_A2_dom_sf"/>
</dbReference>
<organism evidence="15 16">
    <name type="scientific">Bemisia tabaci</name>
    <name type="common">Sweetpotato whitefly</name>
    <name type="synonym">Aleurodes tabaci</name>
    <dbReference type="NCBI Taxonomy" id="7038"/>
    <lineage>
        <taxon>Eukaryota</taxon>
        <taxon>Metazoa</taxon>
        <taxon>Ecdysozoa</taxon>
        <taxon>Arthropoda</taxon>
        <taxon>Hexapoda</taxon>
        <taxon>Insecta</taxon>
        <taxon>Pterygota</taxon>
        <taxon>Neoptera</taxon>
        <taxon>Paraneoptera</taxon>
        <taxon>Hemiptera</taxon>
        <taxon>Sternorrhyncha</taxon>
        <taxon>Aleyrodoidea</taxon>
        <taxon>Aleyrodidae</taxon>
        <taxon>Aleyrodinae</taxon>
        <taxon>Bemisia</taxon>
    </lineage>
</organism>
<evidence type="ECO:0000256" key="11">
    <source>
        <dbReference type="ARBA" id="ARBA00023157"/>
    </source>
</evidence>
<dbReference type="PANTHER" id="PTHR12253">
    <property type="entry name" value="RH14732P"/>
    <property type="match status" value="1"/>
</dbReference>
<keyword evidence="13" id="KW-0732">Signal</keyword>
<evidence type="ECO:0000259" key="14">
    <source>
        <dbReference type="SMART" id="SM00085"/>
    </source>
</evidence>
<evidence type="ECO:0000256" key="12">
    <source>
        <dbReference type="ARBA" id="ARBA00029903"/>
    </source>
</evidence>
<keyword evidence="10" id="KW-0443">Lipid metabolism</keyword>
<evidence type="ECO:0000256" key="10">
    <source>
        <dbReference type="ARBA" id="ARBA00023098"/>
    </source>
</evidence>
<dbReference type="AlphaFoldDB" id="A0A9P0APC9"/>
<evidence type="ECO:0000313" key="15">
    <source>
        <dbReference type="EMBL" id="CAH0395743.1"/>
    </source>
</evidence>
<keyword evidence="7" id="KW-0378">Hydrolase</keyword>
<dbReference type="InterPro" id="IPR033113">
    <property type="entry name" value="PLA2_histidine"/>
</dbReference>
<comment type="subcellular location">
    <subcellularLocation>
        <location evidence="2">Secreted</location>
    </subcellularLocation>
</comment>
<protein>
    <recommendedName>
        <fullName evidence="4">Phospholipase A2</fullName>
        <ecNumber evidence="3">3.1.1.4</ecNumber>
    </recommendedName>
    <alternativeName>
        <fullName evidence="12">Phosphatidylcholine 2-acylhydrolase</fullName>
    </alternativeName>
</protein>
<dbReference type="SUPFAM" id="SSF48619">
    <property type="entry name" value="Phospholipase A2, PLA2"/>
    <property type="match status" value="1"/>
</dbReference>
<keyword evidence="9" id="KW-0442">Lipid degradation</keyword>
<dbReference type="EC" id="3.1.1.4" evidence="3"/>
<dbReference type="Pfam" id="PF05826">
    <property type="entry name" value="Phospholip_A2_2"/>
    <property type="match status" value="1"/>
</dbReference>
<dbReference type="Gene3D" id="1.20.90.10">
    <property type="entry name" value="Phospholipase A2 domain"/>
    <property type="match status" value="1"/>
</dbReference>
<feature type="chain" id="PRO_5040208072" description="Phospholipase A2" evidence="13">
    <location>
        <begin position="23"/>
        <end position="171"/>
    </location>
</feature>
<dbReference type="InterPro" id="IPR016090">
    <property type="entry name" value="PLA2-like_dom"/>
</dbReference>
<name>A0A9P0APC9_BEMTA</name>
<sequence>MPSGINIFVYLELALFIAQVIAESGRKRHFYDVIYPGTKWCGPGAVADHYEDLGPEVQTDACCRDHDHCPDIIESGQSKHNLTNYSFYTKLNCQCDDVFLKCLKSVDEKEERTARGVGHLYFDMLDTKCFKEEYPVIRCKKYDVGGSKRCSEYEYDRTSPKRYQWFDVPRL</sequence>
<keyword evidence="8" id="KW-0106">Calcium</keyword>
<evidence type="ECO:0000256" key="6">
    <source>
        <dbReference type="ARBA" id="ARBA00022723"/>
    </source>
</evidence>
<dbReference type="EMBL" id="OU963870">
    <property type="protein sequence ID" value="CAH0395743.1"/>
    <property type="molecule type" value="Genomic_DNA"/>
</dbReference>
<dbReference type="GO" id="GO:0004623">
    <property type="term" value="F:phospholipase A2 activity"/>
    <property type="evidence" value="ECO:0007669"/>
    <property type="project" value="UniProtKB-EC"/>
</dbReference>
<evidence type="ECO:0000256" key="1">
    <source>
        <dbReference type="ARBA" id="ARBA00001913"/>
    </source>
</evidence>
<feature type="signal peptide" evidence="13">
    <location>
        <begin position="1"/>
        <end position="22"/>
    </location>
</feature>
<evidence type="ECO:0000256" key="5">
    <source>
        <dbReference type="ARBA" id="ARBA00022525"/>
    </source>
</evidence>
<evidence type="ECO:0000256" key="4">
    <source>
        <dbReference type="ARBA" id="ARBA00021721"/>
    </source>
</evidence>
<evidence type="ECO:0000256" key="7">
    <source>
        <dbReference type="ARBA" id="ARBA00022801"/>
    </source>
</evidence>
<reference evidence="15" key="1">
    <citation type="submission" date="2021-12" db="EMBL/GenBank/DDBJ databases">
        <authorList>
            <person name="King R."/>
        </authorList>
    </citation>
    <scope>NUCLEOTIDE SEQUENCE</scope>
</reference>
<evidence type="ECO:0000256" key="3">
    <source>
        <dbReference type="ARBA" id="ARBA00013278"/>
    </source>
</evidence>
<dbReference type="SMART" id="SM00085">
    <property type="entry name" value="PA2c"/>
    <property type="match status" value="1"/>
</dbReference>
<dbReference type="GO" id="GO:0050482">
    <property type="term" value="P:arachidonate secretion"/>
    <property type="evidence" value="ECO:0007669"/>
    <property type="project" value="InterPro"/>
</dbReference>
<evidence type="ECO:0000256" key="13">
    <source>
        <dbReference type="SAM" id="SignalP"/>
    </source>
</evidence>
<evidence type="ECO:0000313" key="16">
    <source>
        <dbReference type="Proteomes" id="UP001152759"/>
    </source>
</evidence>
<accession>A0A9P0APC9</accession>
<gene>
    <name evidence="15" type="ORF">BEMITA_LOCUS13889</name>
</gene>
<evidence type="ECO:0000256" key="2">
    <source>
        <dbReference type="ARBA" id="ARBA00004613"/>
    </source>
</evidence>
<dbReference type="PROSITE" id="PS00118">
    <property type="entry name" value="PA2_HIS"/>
    <property type="match status" value="1"/>
</dbReference>
<keyword evidence="6" id="KW-0479">Metal-binding</keyword>